<sequence>MAELRRDLPLRFTCPEMATLCGRCWLQFGGKAGAAEAGAAPSAAVPVRPADGPTEWAQLLLAAPWVQQLRRDAQTRLRTLVETLRNWADWSTSETWPTWARLQAATGWARSTLAAWLRQLWILGWIDRIEPGSTPQFRPMASPLEGNRAAVYGLLVPAAAEQVDPAQRHRRYLMTLSELREKIAQLKAIEDKNWTPSWSFDLLGLKIEVGYLRTRASELFHRSAPLSGVDEPKIEPLRGRIEKKRAGRFATEVPTTRAEMLAAAAELAREHPVLGRLSARAIRSVCRRWWRAGWTNRCVLWALRYRPTGWSGTESTHAEYAVIHPAGWVRSRLSAWLDDRGNPLPGRHALLAERAEAAASRRFRREVHGAAIEKLGVITPEAVAAYGRRCVAELAAERRAEQARTAAVAQVRETLAEVRASRELRTSLQQQLIADARRSVTVATSAPAAVVVDEFAGLDPAERRRRVLDRARQRAADEARGRARPRR</sequence>
<gene>
    <name evidence="2" type="ORF">SAMN04489730_0040</name>
</gene>
<evidence type="ECO:0000313" key="2">
    <source>
        <dbReference type="EMBL" id="SFW11618.1"/>
    </source>
</evidence>
<reference evidence="3" key="1">
    <citation type="submission" date="2016-11" db="EMBL/GenBank/DDBJ databases">
        <authorList>
            <person name="Varghese N."/>
            <person name="Submissions S."/>
        </authorList>
    </citation>
    <scope>NUCLEOTIDE SEQUENCE [LARGE SCALE GENOMIC DNA]</scope>
    <source>
        <strain evidence="3">DSM 44671</strain>
    </source>
</reference>
<dbReference type="OrthoDB" id="3260166at2"/>
<protein>
    <submittedName>
        <fullName evidence="2">Uncharacterized protein</fullName>
    </submittedName>
</protein>
<organism evidence="2 3">
    <name type="scientific">Amycolatopsis australiensis</name>
    <dbReference type="NCBI Taxonomy" id="546364"/>
    <lineage>
        <taxon>Bacteria</taxon>
        <taxon>Bacillati</taxon>
        <taxon>Actinomycetota</taxon>
        <taxon>Actinomycetes</taxon>
        <taxon>Pseudonocardiales</taxon>
        <taxon>Pseudonocardiaceae</taxon>
        <taxon>Amycolatopsis</taxon>
    </lineage>
</organism>
<proteinExistence type="predicted"/>
<feature type="region of interest" description="Disordered" evidence="1">
    <location>
        <begin position="466"/>
        <end position="487"/>
    </location>
</feature>
<dbReference type="AlphaFoldDB" id="A0A1K1LL68"/>
<evidence type="ECO:0000256" key="1">
    <source>
        <dbReference type="SAM" id="MobiDB-lite"/>
    </source>
</evidence>
<keyword evidence="3" id="KW-1185">Reference proteome</keyword>
<dbReference type="Proteomes" id="UP000182740">
    <property type="component" value="Unassembled WGS sequence"/>
</dbReference>
<name>A0A1K1LL68_9PSEU</name>
<accession>A0A1K1LL68</accession>
<dbReference type="RefSeq" id="WP_072474318.1">
    <property type="nucleotide sequence ID" value="NZ_FPJG01000001.1"/>
</dbReference>
<feature type="compositionally biased region" description="Basic and acidic residues" evidence="1">
    <location>
        <begin position="468"/>
        <end position="481"/>
    </location>
</feature>
<dbReference type="EMBL" id="FPJG01000001">
    <property type="protein sequence ID" value="SFW11618.1"/>
    <property type="molecule type" value="Genomic_DNA"/>
</dbReference>
<evidence type="ECO:0000313" key="3">
    <source>
        <dbReference type="Proteomes" id="UP000182740"/>
    </source>
</evidence>